<feature type="compositionally biased region" description="Polar residues" evidence="3">
    <location>
        <begin position="235"/>
        <end position="245"/>
    </location>
</feature>
<dbReference type="Pfam" id="PF13646">
    <property type="entry name" value="HEAT_2"/>
    <property type="match status" value="1"/>
</dbReference>
<dbReference type="GO" id="GO:0030089">
    <property type="term" value="C:phycobilisome"/>
    <property type="evidence" value="ECO:0007669"/>
    <property type="project" value="UniProtKB-KW"/>
</dbReference>
<feature type="transmembrane region" description="Helical" evidence="4">
    <location>
        <begin position="6"/>
        <end position="28"/>
    </location>
</feature>
<keyword evidence="4" id="KW-0472">Membrane</keyword>
<keyword evidence="4" id="KW-0812">Transmembrane</keyword>
<dbReference type="Gene3D" id="1.25.10.10">
    <property type="entry name" value="Leucine-rich Repeat Variant"/>
    <property type="match status" value="1"/>
</dbReference>
<keyword evidence="4" id="KW-1133">Transmembrane helix</keyword>
<keyword evidence="1" id="KW-0042">Antenna complex</keyword>
<dbReference type="EMBL" id="MRCB01000049">
    <property type="protein sequence ID" value="OKH18525.1"/>
    <property type="molecule type" value="Genomic_DNA"/>
</dbReference>
<sequence length="245" mass="26756">MQALQQFLTLIINSLIFAIAIALALFAISKIKAERSPQRASSPTARKAEKSLKIALEEAEQAKVDLPQSSVPETAIQKPLSQVKESVAFPLPVQKNIQRLEEKLLAMAEFGQTIELLEAIEHKTHPDTQIRKLVALALGNIASAKKVRAETQRAISVLGQLSRDTDPSVRQAAAIALGKIKSEKVIPYLKQALRDFDSDVVKSASEALSQFKSYPVNSQPKKPLPKNQAGKQLPDSATETVYQDG</sequence>
<dbReference type="InterPro" id="IPR016024">
    <property type="entry name" value="ARM-type_fold"/>
</dbReference>
<protein>
    <recommendedName>
        <fullName evidence="7">PBS lyase</fullName>
    </recommendedName>
</protein>
<dbReference type="InterPro" id="IPR011989">
    <property type="entry name" value="ARM-like"/>
</dbReference>
<accession>A0A1U7H7N3</accession>
<evidence type="ECO:0008006" key="7">
    <source>
        <dbReference type="Google" id="ProtNLM"/>
    </source>
</evidence>
<reference evidence="5 6" key="1">
    <citation type="submission" date="2016-11" db="EMBL/GenBank/DDBJ databases">
        <title>Draft Genome Sequences of Nine Cyanobacterial Strains from Diverse Habitats.</title>
        <authorList>
            <person name="Zhu T."/>
            <person name="Hou S."/>
            <person name="Lu X."/>
            <person name="Hess W.R."/>
        </authorList>
    </citation>
    <scope>NUCLEOTIDE SEQUENCE [LARGE SCALE GENOMIC DNA]</scope>
    <source>
        <strain evidence="5 6">NIES-593</strain>
    </source>
</reference>
<dbReference type="AlphaFoldDB" id="A0A1U7H7N3"/>
<comment type="caution">
    <text evidence="5">The sequence shown here is derived from an EMBL/GenBank/DDBJ whole genome shotgun (WGS) entry which is preliminary data.</text>
</comment>
<evidence type="ECO:0000256" key="3">
    <source>
        <dbReference type="SAM" id="MobiDB-lite"/>
    </source>
</evidence>
<evidence type="ECO:0000313" key="5">
    <source>
        <dbReference type="EMBL" id="OKH18525.1"/>
    </source>
</evidence>
<evidence type="ECO:0000313" key="6">
    <source>
        <dbReference type="Proteomes" id="UP000186868"/>
    </source>
</evidence>
<dbReference type="Proteomes" id="UP000186868">
    <property type="component" value="Unassembled WGS sequence"/>
</dbReference>
<dbReference type="STRING" id="1921803.NIES593_22020"/>
<gene>
    <name evidence="5" type="ORF">NIES593_22020</name>
</gene>
<organism evidence="5 6">
    <name type="scientific">Hydrococcus rivularis NIES-593</name>
    <dbReference type="NCBI Taxonomy" id="1921803"/>
    <lineage>
        <taxon>Bacteria</taxon>
        <taxon>Bacillati</taxon>
        <taxon>Cyanobacteriota</taxon>
        <taxon>Cyanophyceae</taxon>
        <taxon>Pleurocapsales</taxon>
        <taxon>Hydrococcaceae</taxon>
        <taxon>Hydrococcus</taxon>
    </lineage>
</organism>
<feature type="region of interest" description="Disordered" evidence="3">
    <location>
        <begin position="212"/>
        <end position="245"/>
    </location>
</feature>
<dbReference type="GO" id="GO:0016491">
    <property type="term" value="F:oxidoreductase activity"/>
    <property type="evidence" value="ECO:0007669"/>
    <property type="project" value="TreeGrafter"/>
</dbReference>
<keyword evidence="6" id="KW-1185">Reference proteome</keyword>
<dbReference type="SMART" id="SM00567">
    <property type="entry name" value="EZ_HEAT"/>
    <property type="match status" value="2"/>
</dbReference>
<evidence type="ECO:0000256" key="2">
    <source>
        <dbReference type="ARBA" id="ARBA00022738"/>
    </source>
</evidence>
<evidence type="ECO:0000256" key="1">
    <source>
        <dbReference type="ARBA" id="ARBA00022549"/>
    </source>
</evidence>
<dbReference type="RefSeq" id="WP_073601633.1">
    <property type="nucleotide sequence ID" value="NZ_MRCB01000049.1"/>
</dbReference>
<dbReference type="OrthoDB" id="541369at2"/>
<proteinExistence type="predicted"/>
<name>A0A1U7H7N3_9CYAN</name>
<dbReference type="PANTHER" id="PTHR12697:SF5">
    <property type="entry name" value="DEOXYHYPUSINE HYDROXYLASE"/>
    <property type="match status" value="1"/>
</dbReference>
<dbReference type="InterPro" id="IPR004155">
    <property type="entry name" value="PBS_lyase_HEAT"/>
</dbReference>
<dbReference type="PANTHER" id="PTHR12697">
    <property type="entry name" value="PBS LYASE HEAT-LIKE PROTEIN"/>
    <property type="match status" value="1"/>
</dbReference>
<keyword evidence="2" id="KW-0605">Phycobilisome</keyword>
<dbReference type="SUPFAM" id="SSF48371">
    <property type="entry name" value="ARM repeat"/>
    <property type="match status" value="1"/>
</dbReference>
<evidence type="ECO:0000256" key="4">
    <source>
        <dbReference type="SAM" id="Phobius"/>
    </source>
</evidence>